<gene>
    <name evidence="1" type="ORF">Pr1d_16780</name>
</gene>
<accession>A0A5B9QAB6</accession>
<sequence length="86" mass="9574">MASSNQGRFQQQISFLRRQFLQGGGVPFADVLSEAIGTRSALSSSTRQPRCGKQFWRQLFAQFLAPLTIRPSKRTNKGRANNRGCG</sequence>
<keyword evidence="2" id="KW-1185">Reference proteome</keyword>
<dbReference type="KEGG" id="bgok:Pr1d_16780"/>
<name>A0A5B9QAB6_9BACT</name>
<dbReference type="Proteomes" id="UP000323917">
    <property type="component" value="Chromosome"/>
</dbReference>
<evidence type="ECO:0000313" key="1">
    <source>
        <dbReference type="EMBL" id="QEG34402.1"/>
    </source>
</evidence>
<dbReference type="EMBL" id="CP042913">
    <property type="protein sequence ID" value="QEG34402.1"/>
    <property type="molecule type" value="Genomic_DNA"/>
</dbReference>
<organism evidence="1 2">
    <name type="scientific">Bythopirellula goksoeyrii</name>
    <dbReference type="NCBI Taxonomy" id="1400387"/>
    <lineage>
        <taxon>Bacteria</taxon>
        <taxon>Pseudomonadati</taxon>
        <taxon>Planctomycetota</taxon>
        <taxon>Planctomycetia</taxon>
        <taxon>Pirellulales</taxon>
        <taxon>Lacipirellulaceae</taxon>
        <taxon>Bythopirellula</taxon>
    </lineage>
</organism>
<protein>
    <submittedName>
        <fullName evidence="1">Uncharacterized protein</fullName>
    </submittedName>
</protein>
<evidence type="ECO:0000313" key="2">
    <source>
        <dbReference type="Proteomes" id="UP000323917"/>
    </source>
</evidence>
<proteinExistence type="predicted"/>
<dbReference type="AlphaFoldDB" id="A0A5B9QAB6"/>
<reference evidence="1 2" key="1">
    <citation type="submission" date="2019-08" db="EMBL/GenBank/DDBJ databases">
        <title>Deep-cultivation of Planctomycetes and their phenomic and genomic characterization uncovers novel biology.</title>
        <authorList>
            <person name="Wiegand S."/>
            <person name="Jogler M."/>
            <person name="Boedeker C."/>
            <person name="Pinto D."/>
            <person name="Vollmers J."/>
            <person name="Rivas-Marin E."/>
            <person name="Kohn T."/>
            <person name="Peeters S.H."/>
            <person name="Heuer A."/>
            <person name="Rast P."/>
            <person name="Oberbeckmann S."/>
            <person name="Bunk B."/>
            <person name="Jeske O."/>
            <person name="Meyerdierks A."/>
            <person name="Storesund J.E."/>
            <person name="Kallscheuer N."/>
            <person name="Luecker S."/>
            <person name="Lage O.M."/>
            <person name="Pohl T."/>
            <person name="Merkel B.J."/>
            <person name="Hornburger P."/>
            <person name="Mueller R.-W."/>
            <person name="Bruemmer F."/>
            <person name="Labrenz M."/>
            <person name="Spormann A.M."/>
            <person name="Op den Camp H."/>
            <person name="Overmann J."/>
            <person name="Amann R."/>
            <person name="Jetten M.S.M."/>
            <person name="Mascher T."/>
            <person name="Medema M.H."/>
            <person name="Devos D.P."/>
            <person name="Kaster A.-K."/>
            <person name="Ovreas L."/>
            <person name="Rohde M."/>
            <person name="Galperin M.Y."/>
            <person name="Jogler C."/>
        </authorList>
    </citation>
    <scope>NUCLEOTIDE SEQUENCE [LARGE SCALE GENOMIC DNA]</scope>
    <source>
        <strain evidence="1 2">Pr1d</strain>
    </source>
</reference>